<feature type="transmembrane region" description="Helical" evidence="9">
    <location>
        <begin position="231"/>
        <end position="254"/>
    </location>
</feature>
<keyword evidence="7 9" id="KW-1133">Transmembrane helix</keyword>
<dbReference type="AlphaFoldDB" id="A0A1X6ZCK7"/>
<proteinExistence type="predicted"/>
<evidence type="ECO:0000256" key="7">
    <source>
        <dbReference type="ARBA" id="ARBA00022989"/>
    </source>
</evidence>
<evidence type="ECO:0000256" key="4">
    <source>
        <dbReference type="ARBA" id="ARBA00022643"/>
    </source>
</evidence>
<dbReference type="EC" id="1.6.5.-" evidence="10"/>
<evidence type="ECO:0000256" key="6">
    <source>
        <dbReference type="ARBA" id="ARBA00022967"/>
    </source>
</evidence>
<evidence type="ECO:0000313" key="11">
    <source>
        <dbReference type="Proteomes" id="UP000193963"/>
    </source>
</evidence>
<dbReference type="EMBL" id="FWFN01000004">
    <property type="protein sequence ID" value="SLN47664.1"/>
    <property type="molecule type" value="Genomic_DNA"/>
</dbReference>
<evidence type="ECO:0000256" key="8">
    <source>
        <dbReference type="ARBA" id="ARBA00023136"/>
    </source>
</evidence>
<dbReference type="GO" id="GO:0005886">
    <property type="term" value="C:plasma membrane"/>
    <property type="evidence" value="ECO:0007669"/>
    <property type="project" value="TreeGrafter"/>
</dbReference>
<reference evidence="10 11" key="1">
    <citation type="submission" date="2017-03" db="EMBL/GenBank/DDBJ databases">
        <authorList>
            <person name="Afonso C.L."/>
            <person name="Miller P.J."/>
            <person name="Scott M.A."/>
            <person name="Spackman E."/>
            <person name="Goraichik I."/>
            <person name="Dimitrov K.M."/>
            <person name="Suarez D.L."/>
            <person name="Swayne D.E."/>
        </authorList>
    </citation>
    <scope>NUCLEOTIDE SEQUENCE [LARGE SCALE GENOMIC DNA]</scope>
    <source>
        <strain evidence="10 11">CECT 7751</strain>
    </source>
</reference>
<evidence type="ECO:0000313" key="10">
    <source>
        <dbReference type="EMBL" id="SLN47664.1"/>
    </source>
</evidence>
<protein>
    <submittedName>
        <fullName evidence="10">Na(+)-translocating NADH-quinone reductase subunit B</fullName>
        <ecNumber evidence="10">1.6.5.-</ecNumber>
    </submittedName>
</protein>
<keyword evidence="4" id="KW-0288">FMN</keyword>
<keyword evidence="2" id="KW-0597">Phosphoprotein</keyword>
<keyword evidence="10" id="KW-0560">Oxidoreductase</keyword>
<sequence>MMRGIWDRETVALLLLAALMPLALAWLWYGGVEAAGRLALTLLVSGLWHLIFMLARAQPPSFAGALTALAVAMLAPEDLGIFRLVMGISFGTVMGELVFGGWGRNVVNPATITLAFLGFGFPAAPWPDFVLPVAWAAIPAAGLGILLGVISGRIIAGALLAALLAWAIPGGAWPASLEKVLPVAWIGLVLLVCDPVASAATRPGRWGNGLLYGALIALFATGWDGGAPVQITVSAALLASLAAPILDEAAIALWRARRHRALARKTEDTSWLT</sequence>
<feature type="transmembrane region" description="Helical" evidence="9">
    <location>
        <begin position="209"/>
        <end position="225"/>
    </location>
</feature>
<feature type="transmembrane region" description="Helical" evidence="9">
    <location>
        <begin position="106"/>
        <end position="123"/>
    </location>
</feature>
<feature type="transmembrane region" description="Helical" evidence="9">
    <location>
        <begin position="154"/>
        <end position="174"/>
    </location>
</feature>
<name>A0A1X6ZCK7_9RHOB</name>
<keyword evidence="1" id="KW-0813">Transport</keyword>
<feature type="transmembrane region" description="Helical" evidence="9">
    <location>
        <begin position="35"/>
        <end position="52"/>
    </location>
</feature>
<dbReference type="Pfam" id="PF03116">
    <property type="entry name" value="NQR2_RnfD_RnfE"/>
    <property type="match status" value="1"/>
</dbReference>
<evidence type="ECO:0000256" key="1">
    <source>
        <dbReference type="ARBA" id="ARBA00022448"/>
    </source>
</evidence>
<dbReference type="RefSeq" id="WP_085888307.1">
    <property type="nucleotide sequence ID" value="NZ_PGTC01000018.1"/>
</dbReference>
<accession>A0A1X6ZCK7</accession>
<keyword evidence="8 9" id="KW-0472">Membrane</keyword>
<organism evidence="10 11">
    <name type="scientific">Pseudooceanicola marinus</name>
    <dbReference type="NCBI Taxonomy" id="396013"/>
    <lineage>
        <taxon>Bacteria</taxon>
        <taxon>Pseudomonadati</taxon>
        <taxon>Pseudomonadota</taxon>
        <taxon>Alphaproteobacteria</taxon>
        <taxon>Rhodobacterales</taxon>
        <taxon>Paracoccaceae</taxon>
        <taxon>Pseudooceanicola</taxon>
    </lineage>
</organism>
<dbReference type="OrthoDB" id="9776359at2"/>
<dbReference type="Proteomes" id="UP000193963">
    <property type="component" value="Unassembled WGS sequence"/>
</dbReference>
<evidence type="ECO:0000256" key="3">
    <source>
        <dbReference type="ARBA" id="ARBA00022630"/>
    </source>
</evidence>
<gene>
    <name evidence="10" type="primary">nqrB</name>
    <name evidence="10" type="ORF">PSM7751_02256</name>
</gene>
<keyword evidence="11" id="KW-1185">Reference proteome</keyword>
<dbReference type="PANTHER" id="PTHR30578:SF1">
    <property type="entry name" value="NA(+)-TRANSLOCATING NADH-QUINONE REDUCTASE SUBUNIT B"/>
    <property type="match status" value="1"/>
</dbReference>
<dbReference type="InterPro" id="IPR004338">
    <property type="entry name" value="NqrB/RnfD"/>
</dbReference>
<evidence type="ECO:0000256" key="5">
    <source>
        <dbReference type="ARBA" id="ARBA00022692"/>
    </source>
</evidence>
<feature type="transmembrane region" description="Helical" evidence="9">
    <location>
        <begin position="81"/>
        <end position="99"/>
    </location>
</feature>
<keyword evidence="6" id="KW-1278">Translocase</keyword>
<keyword evidence="3" id="KW-0285">Flavoprotein</keyword>
<dbReference type="GO" id="GO:0055085">
    <property type="term" value="P:transmembrane transport"/>
    <property type="evidence" value="ECO:0007669"/>
    <property type="project" value="InterPro"/>
</dbReference>
<keyword evidence="5 9" id="KW-0812">Transmembrane</keyword>
<evidence type="ECO:0000256" key="2">
    <source>
        <dbReference type="ARBA" id="ARBA00022553"/>
    </source>
</evidence>
<dbReference type="PANTHER" id="PTHR30578">
    <property type="entry name" value="ELECTRON TRANSPORT COMPLEX PROTEIN RNFD"/>
    <property type="match status" value="1"/>
</dbReference>
<feature type="transmembrane region" description="Helical" evidence="9">
    <location>
        <begin position="129"/>
        <end position="147"/>
    </location>
</feature>
<dbReference type="GO" id="GO:0016491">
    <property type="term" value="F:oxidoreductase activity"/>
    <property type="evidence" value="ECO:0007669"/>
    <property type="project" value="UniProtKB-KW"/>
</dbReference>
<evidence type="ECO:0000256" key="9">
    <source>
        <dbReference type="SAM" id="Phobius"/>
    </source>
</evidence>
<feature type="transmembrane region" description="Helical" evidence="9">
    <location>
        <begin position="180"/>
        <end position="197"/>
    </location>
</feature>